<reference evidence="1" key="1">
    <citation type="submission" date="2014-09" db="EMBL/GenBank/DDBJ databases">
        <title>G. arboreum L. cv. AKA8401 A2 genome assembly version 1.0.</title>
        <authorList>
            <person name="Mudge J."/>
            <person name="Ramaraj T."/>
            <person name="Lindquist I.E."/>
            <person name="Bharti A.K."/>
            <person name="Sundararajan A."/>
            <person name="Cameron C.T."/>
            <person name="Woodward J.E."/>
            <person name="May G.D."/>
            <person name="Brubaker C."/>
            <person name="Broadhvest J."/>
            <person name="Wilkins T.A."/>
        </authorList>
    </citation>
    <scope>NUCLEOTIDE SEQUENCE</scope>
</reference>
<organism evidence="1 3">
    <name type="scientific">Gossypium arboreum</name>
    <name type="common">Tree cotton</name>
    <name type="synonym">Gossypium nanking</name>
    <dbReference type="NCBI Taxonomy" id="29729"/>
    <lineage>
        <taxon>Eukaryota</taxon>
        <taxon>Viridiplantae</taxon>
        <taxon>Streptophyta</taxon>
        <taxon>Embryophyta</taxon>
        <taxon>Tracheophyta</taxon>
        <taxon>Spermatophyta</taxon>
        <taxon>Magnoliopsida</taxon>
        <taxon>eudicotyledons</taxon>
        <taxon>Gunneridae</taxon>
        <taxon>Pentapetalae</taxon>
        <taxon>rosids</taxon>
        <taxon>malvids</taxon>
        <taxon>Malvales</taxon>
        <taxon>Malvaceae</taxon>
        <taxon>Malvoideae</taxon>
        <taxon>Gossypium</taxon>
    </lineage>
</organism>
<proteinExistence type="predicted"/>
<accession>A0A0B0NA53</accession>
<evidence type="ECO:0000313" key="2">
    <source>
        <dbReference type="EMBL" id="KHG28563.1"/>
    </source>
</evidence>
<dbReference type="EMBL" id="KN391854">
    <property type="protein sequence ID" value="KHG09685.1"/>
    <property type="molecule type" value="Genomic_DNA"/>
</dbReference>
<evidence type="ECO:0000313" key="1">
    <source>
        <dbReference type="EMBL" id="KHG09685.1"/>
    </source>
</evidence>
<reference evidence="3" key="2">
    <citation type="submission" date="2014-09" db="EMBL/GenBank/DDBJ databases">
        <authorList>
            <person name="Mudge J."/>
            <person name="Ramaraj T."/>
            <person name="Lindquist I.E."/>
            <person name="Bharti A.K."/>
            <person name="Sundararajan A."/>
            <person name="Cameron C.T."/>
            <person name="Woodward J.E."/>
            <person name="May G.D."/>
            <person name="Brubaker C."/>
            <person name="Broadhvest J."/>
            <person name="Wilkins T.A."/>
        </authorList>
    </citation>
    <scope>NUCLEOTIDE SEQUENCE</scope>
    <source>
        <strain evidence="3">cv. AKA8401</strain>
    </source>
</reference>
<sequence>MAWQIAYFYPHGQRHGRVSQSCVTHGHVTRLCPLVWFLK</sequence>
<dbReference type="EMBL" id="KN445477">
    <property type="protein sequence ID" value="KHG28563.1"/>
    <property type="molecule type" value="Genomic_DNA"/>
</dbReference>
<protein>
    <submittedName>
        <fullName evidence="1">Uncharacterized protein</fullName>
    </submittedName>
</protein>
<name>A0A0B0NA53_GOSAR</name>
<dbReference type="AlphaFoldDB" id="A0A0B0NA53"/>
<keyword evidence="3" id="KW-1185">Reference proteome</keyword>
<evidence type="ECO:0000313" key="3">
    <source>
        <dbReference type="Proteomes" id="UP000032142"/>
    </source>
</evidence>
<dbReference type="Proteomes" id="UP000032142">
    <property type="component" value="Unassembled WGS sequence"/>
</dbReference>
<gene>
    <name evidence="1" type="ORF">F383_15661</name>
    <name evidence="2" type="ORF">F383_35059</name>
</gene>